<dbReference type="Gene3D" id="3.40.50.720">
    <property type="entry name" value="NAD(P)-binding Rossmann-like Domain"/>
    <property type="match status" value="1"/>
</dbReference>
<accession>A0ABR2ZZ04</accession>
<evidence type="ECO:0000259" key="2">
    <source>
        <dbReference type="SMART" id="SM00829"/>
    </source>
</evidence>
<dbReference type="PANTHER" id="PTHR43205:SF7">
    <property type="entry name" value="PROSTAGLANDIN REDUCTASE 1"/>
    <property type="match status" value="1"/>
</dbReference>
<name>A0ABR2ZZ04_9AGAR</name>
<gene>
    <name evidence="3" type="ORF">AAF712_006717</name>
</gene>
<proteinExistence type="predicted"/>
<dbReference type="Proteomes" id="UP001437256">
    <property type="component" value="Unassembled WGS sequence"/>
</dbReference>
<evidence type="ECO:0000313" key="4">
    <source>
        <dbReference type="Proteomes" id="UP001437256"/>
    </source>
</evidence>
<comment type="caution">
    <text evidence="3">The sequence shown here is derived from an EMBL/GenBank/DDBJ whole genome shotgun (WGS) entry which is preliminary data.</text>
</comment>
<keyword evidence="1" id="KW-0560">Oxidoreductase</keyword>
<dbReference type="InterPro" id="IPR011032">
    <property type="entry name" value="GroES-like_sf"/>
</dbReference>
<feature type="domain" description="Enoyl reductase (ER)" evidence="2">
    <location>
        <begin position="32"/>
        <end position="338"/>
    </location>
</feature>
<dbReference type="InterPro" id="IPR020843">
    <property type="entry name" value="ER"/>
</dbReference>
<keyword evidence="4" id="KW-1185">Reference proteome</keyword>
<evidence type="ECO:0000256" key="1">
    <source>
        <dbReference type="ARBA" id="ARBA00023002"/>
    </source>
</evidence>
<sequence length="343" mass="37757">MTPVRNARVLMKEYPGDQDYPEPGKHTVYDGGLTIDLDNVPLKNGEFLVKMLYFSIDPSIRVRMRILELGKPITNFGIGVVVCSENPDVKTGNHIEGVFDIQEYNIRNALKAEDPTLTLNIIDNPHNIPWSVFVGAAGMPGKTAYYGWKEVAHAKAGEVVYVSTGAGPVGSFVIQLAKKDGLKVIASAGSEEKVKFLKHLGVDVAFNYKTTKTSDVLAKEGPIDIYWDNVGGEMLDAAIAASNRRARIIACGATAGYNSGGAEPVRNLAQIMYKNITIYGFYIYEHDHKYKEEFYKTVPEWIAKGQIKYAEEVYDGLEKVGEAILAQQKGQNVAKSVVKVSDE</sequence>
<organism evidence="3 4">
    <name type="scientific">Marasmius tenuissimus</name>
    <dbReference type="NCBI Taxonomy" id="585030"/>
    <lineage>
        <taxon>Eukaryota</taxon>
        <taxon>Fungi</taxon>
        <taxon>Dikarya</taxon>
        <taxon>Basidiomycota</taxon>
        <taxon>Agaricomycotina</taxon>
        <taxon>Agaricomycetes</taxon>
        <taxon>Agaricomycetidae</taxon>
        <taxon>Agaricales</taxon>
        <taxon>Marasmiineae</taxon>
        <taxon>Marasmiaceae</taxon>
        <taxon>Marasmius</taxon>
    </lineage>
</organism>
<dbReference type="InterPro" id="IPR013149">
    <property type="entry name" value="ADH-like_C"/>
</dbReference>
<evidence type="ECO:0000313" key="3">
    <source>
        <dbReference type="EMBL" id="KAL0066286.1"/>
    </source>
</evidence>
<dbReference type="SUPFAM" id="SSF50129">
    <property type="entry name" value="GroES-like"/>
    <property type="match status" value="1"/>
</dbReference>
<dbReference type="InterPro" id="IPR041694">
    <property type="entry name" value="ADH_N_2"/>
</dbReference>
<dbReference type="SMART" id="SM00829">
    <property type="entry name" value="PKS_ER"/>
    <property type="match status" value="1"/>
</dbReference>
<reference evidence="3 4" key="1">
    <citation type="submission" date="2024-05" db="EMBL/GenBank/DDBJ databases">
        <title>A draft genome resource for the thread blight pathogen Marasmius tenuissimus strain MS-2.</title>
        <authorList>
            <person name="Yulfo-Soto G.E."/>
            <person name="Baruah I.K."/>
            <person name="Amoako-Attah I."/>
            <person name="Bukari Y."/>
            <person name="Meinhardt L.W."/>
            <person name="Bailey B.A."/>
            <person name="Cohen S.P."/>
        </authorList>
    </citation>
    <scope>NUCLEOTIDE SEQUENCE [LARGE SCALE GENOMIC DNA]</scope>
    <source>
        <strain evidence="3 4">MS-2</strain>
    </source>
</reference>
<dbReference type="PANTHER" id="PTHR43205">
    <property type="entry name" value="PROSTAGLANDIN REDUCTASE"/>
    <property type="match status" value="1"/>
</dbReference>
<dbReference type="Pfam" id="PF00107">
    <property type="entry name" value="ADH_zinc_N"/>
    <property type="match status" value="1"/>
</dbReference>
<dbReference type="Pfam" id="PF16884">
    <property type="entry name" value="ADH_N_2"/>
    <property type="match status" value="1"/>
</dbReference>
<dbReference type="SUPFAM" id="SSF51735">
    <property type="entry name" value="NAD(P)-binding Rossmann-fold domains"/>
    <property type="match status" value="1"/>
</dbReference>
<protein>
    <recommendedName>
        <fullName evidence="2">Enoyl reductase (ER) domain-containing protein</fullName>
    </recommendedName>
</protein>
<dbReference type="EMBL" id="JBBXMP010000037">
    <property type="protein sequence ID" value="KAL0066286.1"/>
    <property type="molecule type" value="Genomic_DNA"/>
</dbReference>
<dbReference type="Gene3D" id="3.90.180.10">
    <property type="entry name" value="Medium-chain alcohol dehydrogenases, catalytic domain"/>
    <property type="match status" value="1"/>
</dbReference>
<dbReference type="InterPro" id="IPR045010">
    <property type="entry name" value="MDR_fam"/>
</dbReference>
<dbReference type="InterPro" id="IPR036291">
    <property type="entry name" value="NAD(P)-bd_dom_sf"/>
</dbReference>
<dbReference type="CDD" id="cd05288">
    <property type="entry name" value="PGDH"/>
    <property type="match status" value="1"/>
</dbReference>